<gene>
    <name evidence="2" type="ORF">CHYS00102_LOCUS6205</name>
    <name evidence="3" type="ORF">CHYS00102_LOCUS6206</name>
</gene>
<feature type="chain" id="PRO_5036192178" description="MACPF domain-containing protein" evidence="1">
    <location>
        <begin position="23"/>
        <end position="521"/>
    </location>
</feature>
<dbReference type="EMBL" id="HBFR01008583">
    <property type="protein sequence ID" value="CAD8879022.1"/>
    <property type="molecule type" value="Transcribed_RNA"/>
</dbReference>
<evidence type="ECO:0000313" key="3">
    <source>
        <dbReference type="EMBL" id="CAD8879022.1"/>
    </source>
</evidence>
<evidence type="ECO:0008006" key="4">
    <source>
        <dbReference type="Google" id="ProtNLM"/>
    </source>
</evidence>
<sequence length="521" mass="58756">MMAFYFKQIAVLILCSAIDVEAISSIIDGTIYRNVYDKVVMPTLGRGYSPADGSVFTYCLDESRVIDTTFDFHFENGPVPTGGVNAAKAYIQSSFSRYASVNYIAEKVGYQLSNGSSRYYVAVMGVEKYYETIDDSGTDLKVEAAEFLRRNDFFSFFSVCGPYYIRSMRRGSELATIFNYETPSEKSEFYIKALMIEINRFLGGADMDDYTEQTSAFDISYNLMIDVYGLGLDISEEETDQFFIEDFEDWGRVTEGAFQAAVQDPARGFIRSIEVIPYSHMLSFGDHTGATGHILGVNEDGTEHRVPTSMKWLNFISNGDLITTVTSLISKKMKKTNLLVQCIRDLASQTETTLQGTWVVRKQDYISPTDAKFTALPPVIVAGSFTLEANEREIIQAKRLLHILEGYDSNVNLKYRFEREQEEIRDFMELYVGPCTNTFYGTDVFIKNWMEQSACQNTICTLPGAKIVSGGACELASPEDWEYLVENFCMPNYKADLWEILPVVISTASFLTDAADFFPTN</sequence>
<proteinExistence type="predicted"/>
<protein>
    <recommendedName>
        <fullName evidence="4">MACPF domain-containing protein</fullName>
    </recommendedName>
</protein>
<accession>A0A6U5EFT0</accession>
<evidence type="ECO:0000313" key="2">
    <source>
        <dbReference type="EMBL" id="CAD8879021.1"/>
    </source>
</evidence>
<reference evidence="2" key="1">
    <citation type="submission" date="2021-01" db="EMBL/GenBank/DDBJ databases">
        <authorList>
            <person name="Corre E."/>
            <person name="Pelletier E."/>
            <person name="Niang G."/>
            <person name="Scheremetjew M."/>
            <person name="Finn R."/>
            <person name="Kale V."/>
            <person name="Holt S."/>
            <person name="Cochrane G."/>
            <person name="Meng A."/>
            <person name="Brown T."/>
            <person name="Cohen L."/>
        </authorList>
    </citation>
    <scope>NUCLEOTIDE SEQUENCE</scope>
    <source>
        <strain evidence="2">308</strain>
    </source>
</reference>
<evidence type="ECO:0000256" key="1">
    <source>
        <dbReference type="SAM" id="SignalP"/>
    </source>
</evidence>
<feature type="signal peptide" evidence="1">
    <location>
        <begin position="1"/>
        <end position="22"/>
    </location>
</feature>
<dbReference type="AlphaFoldDB" id="A0A6U5EFT0"/>
<keyword evidence="1" id="KW-0732">Signal</keyword>
<dbReference type="EMBL" id="HBFR01008582">
    <property type="protein sequence ID" value="CAD8879021.1"/>
    <property type="molecule type" value="Transcribed_RNA"/>
</dbReference>
<organism evidence="2">
    <name type="scientific">Corethron hystrix</name>
    <dbReference type="NCBI Taxonomy" id="216773"/>
    <lineage>
        <taxon>Eukaryota</taxon>
        <taxon>Sar</taxon>
        <taxon>Stramenopiles</taxon>
        <taxon>Ochrophyta</taxon>
        <taxon>Bacillariophyta</taxon>
        <taxon>Coscinodiscophyceae</taxon>
        <taxon>Corethrophycidae</taxon>
        <taxon>Corethrales</taxon>
        <taxon>Corethraceae</taxon>
        <taxon>Corethron</taxon>
    </lineage>
</organism>
<name>A0A6U5EFT0_9STRA</name>